<keyword evidence="1" id="KW-0732">Signal</keyword>
<name>A0ABT5FB39_9GAMM</name>
<sequence length="357" mass="38574">MQGIDNNFKRSVVAASLATVLSTGANAATAPEPVMVPTINPENANGSAISNIVTLGDKIYFRGIHAEDGYAFWRANYDGSSPEKLSTNISDDVSIRPDNLISYNGKIYYQGIIASSGISTKNAMFEYDPVTNTITDLDLNPDESVSYSDSFKNPYVYNGKLYFSAQSGETRPVPSTTSVTGDYELWVKDGDAAPVRLADINLGEEPSNPNYFTAYKGKLYFQGRTASQGVELMVYDDTQPVEAGINPSVVFDLPGEDTSGNPESSSPGDLVVYNNVLYFTAILEQTTGKEIYYYNGEGEPTLLSNVTSDGQTEEPSKLTVYAGNLIFTAGTEPNSGSKIWLYNSLASAPELLSNKIP</sequence>
<evidence type="ECO:0008006" key="4">
    <source>
        <dbReference type="Google" id="ProtNLM"/>
    </source>
</evidence>
<dbReference type="Proteomes" id="UP001528411">
    <property type="component" value="Unassembled WGS sequence"/>
</dbReference>
<dbReference type="RefSeq" id="WP_272180313.1">
    <property type="nucleotide sequence ID" value="NZ_JAQOMS010000002.1"/>
</dbReference>
<proteinExistence type="predicted"/>
<evidence type="ECO:0000313" key="3">
    <source>
        <dbReference type="Proteomes" id="UP001528411"/>
    </source>
</evidence>
<feature type="chain" id="PRO_5045997218" description="DUF5050 domain-containing protein" evidence="1">
    <location>
        <begin position="28"/>
        <end position="357"/>
    </location>
</feature>
<protein>
    <recommendedName>
        <fullName evidence="4">DUF5050 domain-containing protein</fullName>
    </recommendedName>
</protein>
<evidence type="ECO:0000256" key="1">
    <source>
        <dbReference type="SAM" id="SignalP"/>
    </source>
</evidence>
<evidence type="ECO:0000313" key="2">
    <source>
        <dbReference type="EMBL" id="MDC2888735.1"/>
    </source>
</evidence>
<feature type="signal peptide" evidence="1">
    <location>
        <begin position="1"/>
        <end position="27"/>
    </location>
</feature>
<gene>
    <name evidence="2" type="ORF">PN838_08100</name>
</gene>
<keyword evidence="3" id="KW-1185">Reference proteome</keyword>
<dbReference type="EMBL" id="JAQOMS010000002">
    <property type="protein sequence ID" value="MDC2888735.1"/>
    <property type="molecule type" value="Genomic_DNA"/>
</dbReference>
<accession>A0ABT5FB39</accession>
<organism evidence="2 3">
    <name type="scientific">Psychrosphaera algicola</name>
    <dbReference type="NCBI Taxonomy" id="3023714"/>
    <lineage>
        <taxon>Bacteria</taxon>
        <taxon>Pseudomonadati</taxon>
        <taxon>Pseudomonadota</taxon>
        <taxon>Gammaproteobacteria</taxon>
        <taxon>Alteromonadales</taxon>
        <taxon>Pseudoalteromonadaceae</taxon>
        <taxon>Psychrosphaera</taxon>
    </lineage>
</organism>
<reference evidence="2 3" key="1">
    <citation type="submission" date="2023-01" db="EMBL/GenBank/DDBJ databases">
        <title>Psychrosphaera sp. nov., isolated from marine algae.</title>
        <authorList>
            <person name="Bayburt H."/>
            <person name="Choi B.J."/>
            <person name="Kim J.M."/>
            <person name="Choi D.G."/>
            <person name="Jeon C.O."/>
        </authorList>
    </citation>
    <scope>NUCLEOTIDE SEQUENCE [LARGE SCALE GENOMIC DNA]</scope>
    <source>
        <strain evidence="2 3">G1-22</strain>
    </source>
</reference>
<comment type="caution">
    <text evidence="2">The sequence shown here is derived from an EMBL/GenBank/DDBJ whole genome shotgun (WGS) entry which is preliminary data.</text>
</comment>